<evidence type="ECO:0000259" key="6">
    <source>
        <dbReference type="Pfam" id="PF00892"/>
    </source>
</evidence>
<dbReference type="Proteomes" id="UP000593594">
    <property type="component" value="Chromosome"/>
</dbReference>
<comment type="subcellular location">
    <subcellularLocation>
        <location evidence="1">Membrane</location>
        <topology evidence="1">Multi-pass membrane protein</topology>
    </subcellularLocation>
</comment>
<dbReference type="RefSeq" id="WP_213160668.1">
    <property type="nucleotide sequence ID" value="NZ_CP058214.1"/>
</dbReference>
<dbReference type="InterPro" id="IPR050638">
    <property type="entry name" value="AA-Vitamin_Transporters"/>
</dbReference>
<dbReference type="Pfam" id="PF00892">
    <property type="entry name" value="EamA"/>
    <property type="match status" value="2"/>
</dbReference>
<gene>
    <name evidence="7" type="ORF">HW532_11750</name>
</gene>
<evidence type="ECO:0000313" key="7">
    <source>
        <dbReference type="EMBL" id="QPC43307.1"/>
    </source>
</evidence>
<evidence type="ECO:0000256" key="1">
    <source>
        <dbReference type="ARBA" id="ARBA00004141"/>
    </source>
</evidence>
<feature type="transmembrane region" description="Helical" evidence="5">
    <location>
        <begin position="135"/>
        <end position="153"/>
    </location>
</feature>
<dbReference type="InterPro" id="IPR000620">
    <property type="entry name" value="EamA_dom"/>
</dbReference>
<dbReference type="EMBL" id="CP058214">
    <property type="protein sequence ID" value="QPC43307.1"/>
    <property type="molecule type" value="Genomic_DNA"/>
</dbReference>
<sequence length="306" mass="31459">MTRSVSGPPGAAGAAGLRGDYLLLGLLALLWGSSYIFIAIALRELPPVTLIAARVAGAALVLLLVVAWRRERLPRDGRIWGMLLIQAVFNSIGAWTVLAWGQKFVDAGLASVLNSTSPIFVLLLTALLTRHERLGAGKVAGAVLGLAGVVLVVGTDALRGLGDQVAGQAACLTGALLYAAGAIHGRRFAALAPVVTAAGTMLWASAVLVPAALYLDRPWTLQVSWQTGLATAVLAFFCTGLALLIYFRLVSTIGSMGVASQSYLRAGIGVVLGIVVLGESLSPPVAAGLAATIAGVVLINRPRRAA</sequence>
<evidence type="ECO:0000256" key="3">
    <source>
        <dbReference type="ARBA" id="ARBA00022989"/>
    </source>
</evidence>
<feature type="transmembrane region" description="Helical" evidence="5">
    <location>
        <begin position="21"/>
        <end position="42"/>
    </location>
</feature>
<dbReference type="PANTHER" id="PTHR32322:SF9">
    <property type="entry name" value="AMINO-ACID METABOLITE EFFLUX PUMP-RELATED"/>
    <property type="match status" value="1"/>
</dbReference>
<feature type="transmembrane region" description="Helical" evidence="5">
    <location>
        <begin position="284"/>
        <end position="300"/>
    </location>
</feature>
<organism evidence="7 8">
    <name type="scientific">Kaustia mangrovi</name>
    <dbReference type="NCBI Taxonomy" id="2593653"/>
    <lineage>
        <taxon>Bacteria</taxon>
        <taxon>Pseudomonadati</taxon>
        <taxon>Pseudomonadota</taxon>
        <taxon>Alphaproteobacteria</taxon>
        <taxon>Hyphomicrobiales</taxon>
        <taxon>Parvibaculaceae</taxon>
        <taxon>Kaustia</taxon>
    </lineage>
</organism>
<feature type="transmembrane region" description="Helical" evidence="5">
    <location>
        <begin position="190"/>
        <end position="215"/>
    </location>
</feature>
<feature type="domain" description="EamA" evidence="6">
    <location>
        <begin position="22"/>
        <end position="153"/>
    </location>
</feature>
<keyword evidence="2 5" id="KW-0812">Transmembrane</keyword>
<evidence type="ECO:0000256" key="4">
    <source>
        <dbReference type="ARBA" id="ARBA00023136"/>
    </source>
</evidence>
<accession>A0A7S8C4M8</accession>
<protein>
    <submittedName>
        <fullName evidence="7">EamA family transporter</fullName>
    </submittedName>
</protein>
<dbReference type="GO" id="GO:0016020">
    <property type="term" value="C:membrane"/>
    <property type="evidence" value="ECO:0007669"/>
    <property type="project" value="UniProtKB-SubCell"/>
</dbReference>
<feature type="transmembrane region" description="Helical" evidence="5">
    <location>
        <begin position="227"/>
        <end position="250"/>
    </location>
</feature>
<feature type="domain" description="EamA" evidence="6">
    <location>
        <begin position="168"/>
        <end position="300"/>
    </location>
</feature>
<keyword evidence="3 5" id="KW-1133">Transmembrane helix</keyword>
<dbReference type="SUPFAM" id="SSF103481">
    <property type="entry name" value="Multidrug resistance efflux transporter EmrE"/>
    <property type="match status" value="2"/>
</dbReference>
<feature type="transmembrane region" description="Helical" evidence="5">
    <location>
        <begin position="262"/>
        <end position="278"/>
    </location>
</feature>
<evidence type="ECO:0000256" key="5">
    <source>
        <dbReference type="SAM" id="Phobius"/>
    </source>
</evidence>
<dbReference type="AlphaFoldDB" id="A0A7S8C4M8"/>
<feature type="transmembrane region" description="Helical" evidence="5">
    <location>
        <begin position="48"/>
        <end position="68"/>
    </location>
</feature>
<feature type="transmembrane region" description="Helical" evidence="5">
    <location>
        <begin position="165"/>
        <end position="183"/>
    </location>
</feature>
<feature type="transmembrane region" description="Helical" evidence="5">
    <location>
        <begin position="107"/>
        <end position="128"/>
    </location>
</feature>
<dbReference type="InterPro" id="IPR037185">
    <property type="entry name" value="EmrE-like"/>
</dbReference>
<reference evidence="7 8" key="1">
    <citation type="submission" date="2020-06" db="EMBL/GenBank/DDBJ databases">
        <title>Genome sequence of 2 isolates from Red Sea Mangroves.</title>
        <authorList>
            <person name="Sefrji F."/>
            <person name="Michoud G."/>
            <person name="Merlino G."/>
            <person name="Daffonchio D."/>
        </authorList>
    </citation>
    <scope>NUCLEOTIDE SEQUENCE [LARGE SCALE GENOMIC DNA]</scope>
    <source>
        <strain evidence="7 8">R1DC25</strain>
    </source>
</reference>
<dbReference type="KEGG" id="kmn:HW532_11750"/>
<evidence type="ECO:0000313" key="8">
    <source>
        <dbReference type="Proteomes" id="UP000593594"/>
    </source>
</evidence>
<feature type="transmembrane region" description="Helical" evidence="5">
    <location>
        <begin position="80"/>
        <end position="101"/>
    </location>
</feature>
<name>A0A7S8C4M8_9HYPH</name>
<proteinExistence type="predicted"/>
<keyword evidence="8" id="KW-1185">Reference proteome</keyword>
<dbReference type="PANTHER" id="PTHR32322">
    <property type="entry name" value="INNER MEMBRANE TRANSPORTER"/>
    <property type="match status" value="1"/>
</dbReference>
<evidence type="ECO:0000256" key="2">
    <source>
        <dbReference type="ARBA" id="ARBA00022692"/>
    </source>
</evidence>
<keyword evidence="4 5" id="KW-0472">Membrane</keyword>